<evidence type="ECO:0000256" key="5">
    <source>
        <dbReference type="SAM" id="Phobius"/>
    </source>
</evidence>
<reference evidence="7" key="1">
    <citation type="journal article" date="2014" name="Nat. Genet.">
        <title>A reference genome for common bean and genome-wide analysis of dual domestications.</title>
        <authorList>
            <person name="Schmutz J."/>
            <person name="McClean P.E."/>
            <person name="Mamidi S."/>
            <person name="Wu G.A."/>
            <person name="Cannon S.B."/>
            <person name="Grimwood J."/>
            <person name="Jenkins J."/>
            <person name="Shu S."/>
            <person name="Song Q."/>
            <person name="Chavarro C."/>
            <person name="Torres-Torres M."/>
            <person name="Geffroy V."/>
            <person name="Moghaddam S.M."/>
            <person name="Gao D."/>
            <person name="Abernathy B."/>
            <person name="Barry K."/>
            <person name="Blair M."/>
            <person name="Brick M.A."/>
            <person name="Chovatia M."/>
            <person name="Gepts P."/>
            <person name="Goodstein D.M."/>
            <person name="Gonzales M."/>
            <person name="Hellsten U."/>
            <person name="Hyten D.L."/>
            <person name="Jia G."/>
            <person name="Kelly J.D."/>
            <person name="Kudrna D."/>
            <person name="Lee R."/>
            <person name="Richard M.M."/>
            <person name="Miklas P.N."/>
            <person name="Osorno J.M."/>
            <person name="Rodrigues J."/>
            <person name="Thareau V."/>
            <person name="Urrea C.A."/>
            <person name="Wang M."/>
            <person name="Yu Y."/>
            <person name="Zhang M."/>
            <person name="Wing R.A."/>
            <person name="Cregan P.B."/>
            <person name="Rokhsar D.S."/>
            <person name="Jackson S.A."/>
        </authorList>
    </citation>
    <scope>NUCLEOTIDE SEQUENCE [LARGE SCALE GENOMIC DNA]</scope>
    <source>
        <strain evidence="7">cv. G19833</strain>
    </source>
</reference>
<dbReference type="PANTHER" id="PTHR22835">
    <property type="entry name" value="ZINC FINGER FYVE DOMAIN CONTAINING PROTEIN"/>
    <property type="match status" value="1"/>
</dbReference>
<dbReference type="Gramene" id="ESW13041">
    <property type="protein sequence ID" value="ESW13041"/>
    <property type="gene ID" value="PHAVU_008G162800g"/>
</dbReference>
<evidence type="ECO:0000256" key="3">
    <source>
        <dbReference type="ARBA" id="ARBA00022801"/>
    </source>
</evidence>
<keyword evidence="7" id="KW-1185">Reference proteome</keyword>
<gene>
    <name evidence="6" type="ORF">PHAVU_008G162800g</name>
</gene>
<dbReference type="AlphaFoldDB" id="V7B989"/>
<keyword evidence="5" id="KW-0812">Transmembrane</keyword>
<dbReference type="GO" id="GO:0016788">
    <property type="term" value="F:hydrolase activity, acting on ester bonds"/>
    <property type="evidence" value="ECO:0007669"/>
    <property type="project" value="InterPro"/>
</dbReference>
<dbReference type="eggNOG" id="ENOG502QQ4G">
    <property type="taxonomic scope" value="Eukaryota"/>
</dbReference>
<organism evidence="6 7">
    <name type="scientific">Phaseolus vulgaris</name>
    <name type="common">Kidney bean</name>
    <name type="synonym">French bean</name>
    <dbReference type="NCBI Taxonomy" id="3885"/>
    <lineage>
        <taxon>Eukaryota</taxon>
        <taxon>Viridiplantae</taxon>
        <taxon>Streptophyta</taxon>
        <taxon>Embryophyta</taxon>
        <taxon>Tracheophyta</taxon>
        <taxon>Spermatophyta</taxon>
        <taxon>Magnoliopsida</taxon>
        <taxon>eudicotyledons</taxon>
        <taxon>Gunneridae</taxon>
        <taxon>Pentapetalae</taxon>
        <taxon>rosids</taxon>
        <taxon>fabids</taxon>
        <taxon>Fabales</taxon>
        <taxon>Fabaceae</taxon>
        <taxon>Papilionoideae</taxon>
        <taxon>50 kb inversion clade</taxon>
        <taxon>NPAAA clade</taxon>
        <taxon>indigoferoid/millettioid clade</taxon>
        <taxon>Phaseoleae</taxon>
        <taxon>Phaseolus</taxon>
    </lineage>
</organism>
<sequence length="400" mass="43949">MSLMEFCTLTKVFHNPLVSSLVLLSMAITSLMINPSMASTKRCDFPAIFNLGASNADTGGLAASFPFAGPKAPSGDTFFHRPAGRFCDGRLIIDFIAQSFGLPYLSPYLDSMGSNFSGGANFASAGSTIRLQQSVGQFRSSPFNLGFQYLQFERFKPTSKFIRDQGGIFATLMPKEEYFDEALYTFDIGQNDLTVGFLGNMTLQQVIQSIPDIVSNFTSNIKNIYNLGARSFWIHNTGPIGCVPMILTNFESAERDKYGCAKAYNEVAQSFNQNLKEALVHLRQDLPLAAITYVDIYSAKYSLFSNPKKYGFELPLVSCCGYGGKYNFSNSVGCGGTIKVKDIDVFVGSCEKPSVRVIWDGIHYTEAANKVVFDQISSGAFTDPPIPLNMACNRELTIHQ</sequence>
<dbReference type="PANTHER" id="PTHR22835:SF621">
    <property type="entry name" value="GDSL ESTERASE_LIPASE ENOD8"/>
    <property type="match status" value="1"/>
</dbReference>
<dbReference type="CDD" id="cd01837">
    <property type="entry name" value="SGNH_plant_lipase_like"/>
    <property type="match status" value="1"/>
</dbReference>
<evidence type="ECO:0000313" key="6">
    <source>
        <dbReference type="EMBL" id="ESW13041.1"/>
    </source>
</evidence>
<keyword evidence="4" id="KW-0325">Glycoprotein</keyword>
<evidence type="ECO:0000256" key="1">
    <source>
        <dbReference type="ARBA" id="ARBA00008668"/>
    </source>
</evidence>
<dbReference type="Pfam" id="PF00657">
    <property type="entry name" value="Lipase_GDSL"/>
    <property type="match status" value="1"/>
</dbReference>
<dbReference type="EMBL" id="CM002295">
    <property type="protein sequence ID" value="ESW13041.1"/>
    <property type="molecule type" value="Genomic_DNA"/>
</dbReference>
<keyword evidence="2" id="KW-0732">Signal</keyword>
<dbReference type="InterPro" id="IPR035669">
    <property type="entry name" value="SGNH_plant_lipase-like"/>
</dbReference>
<evidence type="ECO:0000256" key="2">
    <source>
        <dbReference type="ARBA" id="ARBA00022729"/>
    </source>
</evidence>
<comment type="similarity">
    <text evidence="1">Belongs to the 'GDSL' lipolytic enzyme family.</text>
</comment>
<dbReference type="Gene3D" id="3.40.50.1110">
    <property type="entry name" value="SGNH hydrolase"/>
    <property type="match status" value="1"/>
</dbReference>
<dbReference type="InterPro" id="IPR001087">
    <property type="entry name" value="GDSL"/>
</dbReference>
<dbReference type="OrthoDB" id="1600564at2759"/>
<dbReference type="SMR" id="V7B989"/>
<keyword evidence="5" id="KW-0472">Membrane</keyword>
<evidence type="ECO:0000313" key="7">
    <source>
        <dbReference type="Proteomes" id="UP000000226"/>
    </source>
</evidence>
<keyword evidence="3" id="KW-0378">Hydrolase</keyword>
<feature type="transmembrane region" description="Helical" evidence="5">
    <location>
        <begin position="12"/>
        <end position="33"/>
    </location>
</feature>
<dbReference type="OMA" id="ERDKYGC"/>
<evidence type="ECO:0000256" key="4">
    <source>
        <dbReference type="ARBA" id="ARBA00023180"/>
    </source>
</evidence>
<accession>V7B989</accession>
<proteinExistence type="inferred from homology"/>
<dbReference type="InterPro" id="IPR036514">
    <property type="entry name" value="SGNH_hydro_sf"/>
</dbReference>
<keyword evidence="5" id="KW-1133">Transmembrane helix</keyword>
<name>V7B989_PHAVU</name>
<protein>
    <submittedName>
        <fullName evidence="6">Uncharacterized protein</fullName>
    </submittedName>
</protein>
<dbReference type="Proteomes" id="UP000000226">
    <property type="component" value="Chromosome 8"/>
</dbReference>